<dbReference type="InterPro" id="IPR003660">
    <property type="entry name" value="HAMP_dom"/>
</dbReference>
<keyword evidence="2" id="KW-1003">Cell membrane</keyword>
<evidence type="ECO:0000259" key="9">
    <source>
        <dbReference type="PROSITE" id="PS50885"/>
    </source>
</evidence>
<dbReference type="PROSITE" id="PS50885">
    <property type="entry name" value="HAMP"/>
    <property type="match status" value="1"/>
</dbReference>
<dbReference type="GO" id="GO:0016301">
    <property type="term" value="F:kinase activity"/>
    <property type="evidence" value="ECO:0007669"/>
    <property type="project" value="UniProtKB-KW"/>
</dbReference>
<keyword evidence="11" id="KW-1185">Reference proteome</keyword>
<dbReference type="Pfam" id="PF06580">
    <property type="entry name" value="His_kinase"/>
    <property type="match status" value="1"/>
</dbReference>
<gene>
    <name evidence="10" type="ORF">I8J29_13150</name>
</gene>
<dbReference type="PANTHER" id="PTHR34220">
    <property type="entry name" value="SENSOR HISTIDINE KINASE YPDA"/>
    <property type="match status" value="1"/>
</dbReference>
<keyword evidence="3" id="KW-0597">Phosphoprotein</keyword>
<reference evidence="10 11" key="1">
    <citation type="submission" date="2021-03" db="EMBL/GenBank/DDBJ databases">
        <title>Paenibacillus artemisicola MWE-103 whole genome sequence.</title>
        <authorList>
            <person name="Ham Y.J."/>
        </authorList>
    </citation>
    <scope>NUCLEOTIDE SEQUENCE [LARGE SCALE GENOMIC DNA]</scope>
    <source>
        <strain evidence="10 11">MWE-103</strain>
    </source>
</reference>
<evidence type="ECO:0000256" key="2">
    <source>
        <dbReference type="ARBA" id="ARBA00022475"/>
    </source>
</evidence>
<dbReference type="SUPFAM" id="SSF158472">
    <property type="entry name" value="HAMP domain-like"/>
    <property type="match status" value="1"/>
</dbReference>
<evidence type="ECO:0000313" key="10">
    <source>
        <dbReference type="EMBL" id="MBO7745150.1"/>
    </source>
</evidence>
<dbReference type="PANTHER" id="PTHR34220:SF7">
    <property type="entry name" value="SENSOR HISTIDINE KINASE YPDA"/>
    <property type="match status" value="1"/>
</dbReference>
<evidence type="ECO:0000256" key="1">
    <source>
        <dbReference type="ARBA" id="ARBA00004651"/>
    </source>
</evidence>
<dbReference type="InterPro" id="IPR050640">
    <property type="entry name" value="Bact_2-comp_sensor_kinase"/>
</dbReference>
<dbReference type="Pfam" id="PF02518">
    <property type="entry name" value="HATPase_c"/>
    <property type="match status" value="1"/>
</dbReference>
<comment type="caution">
    <text evidence="10">The sequence shown here is derived from an EMBL/GenBank/DDBJ whole genome shotgun (WGS) entry which is preliminary data.</text>
</comment>
<evidence type="ECO:0000313" key="11">
    <source>
        <dbReference type="Proteomes" id="UP000670947"/>
    </source>
</evidence>
<feature type="region of interest" description="Disordered" evidence="7">
    <location>
        <begin position="578"/>
        <end position="606"/>
    </location>
</feature>
<keyword evidence="6 8" id="KW-0472">Membrane</keyword>
<keyword evidence="5 10" id="KW-0418">Kinase</keyword>
<dbReference type="EMBL" id="JAGGDJ010000007">
    <property type="protein sequence ID" value="MBO7745150.1"/>
    <property type="molecule type" value="Genomic_DNA"/>
</dbReference>
<comment type="subcellular location">
    <subcellularLocation>
        <location evidence="1">Cell membrane</location>
        <topology evidence="1">Multi-pass membrane protein</topology>
    </subcellularLocation>
</comment>
<feature type="domain" description="HAMP" evidence="9">
    <location>
        <begin position="314"/>
        <end position="366"/>
    </location>
</feature>
<name>A0ABS3WAK9_9BACL</name>
<feature type="transmembrane region" description="Helical" evidence="8">
    <location>
        <begin position="292"/>
        <end position="313"/>
    </location>
</feature>
<accession>A0ABS3WAK9</accession>
<evidence type="ECO:0000256" key="8">
    <source>
        <dbReference type="SAM" id="Phobius"/>
    </source>
</evidence>
<dbReference type="SUPFAM" id="SSF55874">
    <property type="entry name" value="ATPase domain of HSP90 chaperone/DNA topoisomerase II/histidine kinase"/>
    <property type="match status" value="1"/>
</dbReference>
<keyword evidence="8" id="KW-0812">Transmembrane</keyword>
<keyword evidence="4" id="KW-0808">Transferase</keyword>
<dbReference type="Gene3D" id="6.10.340.10">
    <property type="match status" value="1"/>
</dbReference>
<dbReference type="InterPro" id="IPR010559">
    <property type="entry name" value="Sig_transdc_His_kin_internal"/>
</dbReference>
<protein>
    <submittedName>
        <fullName evidence="10">Histidine kinase</fullName>
    </submittedName>
</protein>
<organism evidence="10 11">
    <name type="scientific">Paenibacillus artemisiicola</name>
    <dbReference type="NCBI Taxonomy" id="1172618"/>
    <lineage>
        <taxon>Bacteria</taxon>
        <taxon>Bacillati</taxon>
        <taxon>Bacillota</taxon>
        <taxon>Bacilli</taxon>
        <taxon>Bacillales</taxon>
        <taxon>Paenibacillaceae</taxon>
        <taxon>Paenibacillus</taxon>
    </lineage>
</organism>
<sequence>MNVFRKRRLSLTIFPKLIIAFLLVVAPIYGIGLGMNQLGEKSVREELSKSLNSRVDFYLNLLEVENEQMMGLLQQYAVDKDIQHAAFISNTMTIGEWTETVQRIQDKLQLIKSSNPYIKSVSAHILTLKRTISSDETISDAISPEYEAVASVSKLRGVGKYYWHGRLFMAIAYPGSDLPNMKATYVLSVEINEEMMKQSLQNFSDYKNAGAMLIHPENGWILDNQAGEGLTHELSDYLRNRPADSADEGYAQLSAGDSSYFVAYKRSHAFGYYLIAYVPSVEMVGAIDKYRMLLWLLSFVSLAFIIAYSYWLYQLIRKPLHRMIAGFRKVEAGKMEPMPLPKTHDEFYYLFQRFNMMTNNLKVLIQEVYEQKLRAQTSELKQLQSQINPHFLYNTYFILYRLAKMHDNDTVIRFSQHLGGYFQYITRNGSDEVPLDAEIKHSRSYVEIQNIRFAKSRITVDFSELPEGCGDMRVPRLILQPFIENAYQYGIETKRRDGRIAVTMTEQDGRLLISVEDNGERLTNADLQRIEANLVHQGANMEYTGMLNVHRRLQIRFGAAYGVSVARGEMGGMKATLRLPMPPSPGKAAESSDPSDLADPNDAKGV</sequence>
<evidence type="ECO:0000256" key="4">
    <source>
        <dbReference type="ARBA" id="ARBA00022679"/>
    </source>
</evidence>
<dbReference type="InterPro" id="IPR036890">
    <property type="entry name" value="HATPase_C_sf"/>
</dbReference>
<dbReference type="InterPro" id="IPR003594">
    <property type="entry name" value="HATPase_dom"/>
</dbReference>
<dbReference type="Proteomes" id="UP000670947">
    <property type="component" value="Unassembled WGS sequence"/>
</dbReference>
<evidence type="ECO:0000256" key="6">
    <source>
        <dbReference type="ARBA" id="ARBA00023136"/>
    </source>
</evidence>
<dbReference type="RefSeq" id="WP_208848044.1">
    <property type="nucleotide sequence ID" value="NZ_JAGGDJ010000007.1"/>
</dbReference>
<evidence type="ECO:0000256" key="5">
    <source>
        <dbReference type="ARBA" id="ARBA00022777"/>
    </source>
</evidence>
<evidence type="ECO:0000256" key="7">
    <source>
        <dbReference type="SAM" id="MobiDB-lite"/>
    </source>
</evidence>
<evidence type="ECO:0000256" key="3">
    <source>
        <dbReference type="ARBA" id="ARBA00022553"/>
    </source>
</evidence>
<proteinExistence type="predicted"/>
<keyword evidence="8" id="KW-1133">Transmembrane helix</keyword>
<dbReference type="Gene3D" id="3.30.565.10">
    <property type="entry name" value="Histidine kinase-like ATPase, C-terminal domain"/>
    <property type="match status" value="1"/>
</dbReference>